<organism evidence="1 2">
    <name type="scientific">Danionella cerebrum</name>
    <dbReference type="NCBI Taxonomy" id="2873325"/>
    <lineage>
        <taxon>Eukaryota</taxon>
        <taxon>Metazoa</taxon>
        <taxon>Chordata</taxon>
        <taxon>Craniata</taxon>
        <taxon>Vertebrata</taxon>
        <taxon>Euteleostomi</taxon>
        <taxon>Actinopterygii</taxon>
        <taxon>Neopterygii</taxon>
        <taxon>Teleostei</taxon>
        <taxon>Ostariophysi</taxon>
        <taxon>Cypriniformes</taxon>
        <taxon>Danionidae</taxon>
        <taxon>Danioninae</taxon>
        <taxon>Danionella</taxon>
    </lineage>
</organism>
<accession>A0A553N0B9</accession>
<dbReference type="AlphaFoldDB" id="A0A553N0B9"/>
<dbReference type="STRING" id="623744.A0A553N0B9"/>
<reference evidence="1 2" key="1">
    <citation type="journal article" date="2019" name="Sci. Data">
        <title>Hybrid genome assembly and annotation of Danionella translucida.</title>
        <authorList>
            <person name="Kadobianskyi M."/>
            <person name="Schulze L."/>
            <person name="Schuelke M."/>
            <person name="Judkewitz B."/>
        </authorList>
    </citation>
    <scope>NUCLEOTIDE SEQUENCE [LARGE SCALE GENOMIC DNA]</scope>
    <source>
        <strain evidence="1 2">Bolton</strain>
    </source>
</reference>
<name>A0A553N0B9_9TELE</name>
<proteinExistence type="predicted"/>
<comment type="caution">
    <text evidence="1">The sequence shown here is derived from an EMBL/GenBank/DDBJ whole genome shotgun (WGS) entry which is preliminary data.</text>
</comment>
<protein>
    <submittedName>
        <fullName evidence="1">Uncharacterized protein</fullName>
    </submittedName>
</protein>
<keyword evidence="2" id="KW-1185">Reference proteome</keyword>
<dbReference type="Proteomes" id="UP000316079">
    <property type="component" value="Unassembled WGS sequence"/>
</dbReference>
<dbReference type="PANTHER" id="PTHR35345:SF1">
    <property type="entry name" value="TELOMERE REPEATS-BINDING BOUQUET FORMATION PROTEIN 2"/>
    <property type="match status" value="1"/>
</dbReference>
<dbReference type="GO" id="GO:0007129">
    <property type="term" value="P:homologous chromosome pairing at meiosis"/>
    <property type="evidence" value="ECO:0007669"/>
    <property type="project" value="TreeGrafter"/>
</dbReference>
<evidence type="ECO:0000313" key="1">
    <source>
        <dbReference type="EMBL" id="TRY58886.1"/>
    </source>
</evidence>
<dbReference type="InterPro" id="IPR028065">
    <property type="entry name" value="TERB2"/>
</dbReference>
<dbReference type="PANTHER" id="PTHR35345">
    <property type="entry name" value="TELOMERE REPEATS-BINDING BOUQUET FORMATION PROTEIN 2"/>
    <property type="match status" value="1"/>
</dbReference>
<dbReference type="GO" id="GO:0070197">
    <property type="term" value="P:meiotic attachment of telomere to nuclear envelope"/>
    <property type="evidence" value="ECO:0007669"/>
    <property type="project" value="TreeGrafter"/>
</dbReference>
<gene>
    <name evidence="1" type="ORF">DNTS_024120</name>
</gene>
<dbReference type="Pfam" id="PF15101">
    <property type="entry name" value="TERB2"/>
    <property type="match status" value="1"/>
</dbReference>
<sequence>MSLSVFAVAEEGTVCSWKAADYLFSADASSADTERIFYSRDYVRNNLTVFHSKFLSVCRLRKSVTSVPIGHYVLPPEAIQNEIRAVIGQYIWETEEQ</sequence>
<dbReference type="GO" id="GO:0005637">
    <property type="term" value="C:nuclear inner membrane"/>
    <property type="evidence" value="ECO:0007669"/>
    <property type="project" value="TreeGrafter"/>
</dbReference>
<evidence type="ECO:0000313" key="2">
    <source>
        <dbReference type="Proteomes" id="UP000316079"/>
    </source>
</evidence>
<dbReference type="OrthoDB" id="5278943at2759"/>
<dbReference type="EMBL" id="SRMA01027161">
    <property type="protein sequence ID" value="TRY58886.1"/>
    <property type="molecule type" value="Genomic_DNA"/>
</dbReference>